<reference evidence="1 2" key="1">
    <citation type="journal article" date="2018" name="Mol. Biol. Evol.">
        <title>Broad Genomic Sampling Reveals a Smut Pathogenic Ancestry of the Fungal Clade Ustilaginomycotina.</title>
        <authorList>
            <person name="Kijpornyongpan T."/>
            <person name="Mondo S.J."/>
            <person name="Barry K."/>
            <person name="Sandor L."/>
            <person name="Lee J."/>
            <person name="Lipzen A."/>
            <person name="Pangilinan J."/>
            <person name="LaButti K."/>
            <person name="Hainaut M."/>
            <person name="Henrissat B."/>
            <person name="Grigoriev I.V."/>
            <person name="Spatafora J.W."/>
            <person name="Aime M.C."/>
        </authorList>
    </citation>
    <scope>NUCLEOTIDE SEQUENCE [LARGE SCALE GENOMIC DNA]</scope>
    <source>
        <strain evidence="1 2">SA 807</strain>
    </source>
</reference>
<keyword evidence="2" id="KW-1185">Reference proteome</keyword>
<accession>A0ACD0NNV3</accession>
<dbReference type="Proteomes" id="UP000245626">
    <property type="component" value="Unassembled WGS sequence"/>
</dbReference>
<proteinExistence type="predicted"/>
<evidence type="ECO:0000313" key="1">
    <source>
        <dbReference type="EMBL" id="PWN47500.1"/>
    </source>
</evidence>
<gene>
    <name evidence="1" type="ORF">IE53DRAFT_390356</name>
</gene>
<protein>
    <submittedName>
        <fullName evidence="1">Uncharacterized protein</fullName>
    </submittedName>
</protein>
<sequence length="547" mass="58284">MSLDLDWSLLDDQLSERLLETLNRALQSSSSKRPSFLGEITISGLEFGSHAPELVIKNITDTWSDFTGPHDPNLHANLAVATTTDQGGQEGGSRRNSSSFQHQNASSFPGRRSNVAAPSSSAALVSQPNLLPLRTYTQYHDDSLPQRIQGPPSVMSASTPGGGTPQQWSTALASRGLRHSSASSIHSFTQALANDPPNQQSLPSPVGYFSHWQQIQQQQQQQQHHQSLPPPTIRQNSFDEASSFSPIRGGGGSHRQFTPTTFNSGGNPRSGGGGGGHRSSGPSFRSHSGGPGAFLPTDVVGGVVESEGLGSDPFEGGGGVPNTSSSSSSLPSLQLHFSLYWPSTTFRLTIKTSLLINYPSPAFMSLPLQVSVTGFVMRAGVVLALEGEKRRAHICLTEDEEEQAVEEQGFVVDPNPVVVSAEAQRGPDVPTTNQTFRIASQVKSPSILGGKHEARGLTSTSVQSHYRGGQGFHNHSLEGGLAAGGATKVTPGTKILPSLSFESEVGQADKHALKNVGKVEKFIAECLRKGIEDELVFPNFYTIDLPK</sequence>
<evidence type="ECO:0000313" key="2">
    <source>
        <dbReference type="Proteomes" id="UP000245626"/>
    </source>
</evidence>
<dbReference type="EMBL" id="KZ820414">
    <property type="protein sequence ID" value="PWN47500.1"/>
    <property type="molecule type" value="Genomic_DNA"/>
</dbReference>
<name>A0ACD0NNV3_9BASI</name>
<organism evidence="1 2">
    <name type="scientific">Violaceomyces palustris</name>
    <dbReference type="NCBI Taxonomy" id="1673888"/>
    <lineage>
        <taxon>Eukaryota</taxon>
        <taxon>Fungi</taxon>
        <taxon>Dikarya</taxon>
        <taxon>Basidiomycota</taxon>
        <taxon>Ustilaginomycotina</taxon>
        <taxon>Ustilaginomycetes</taxon>
        <taxon>Violaceomycetales</taxon>
        <taxon>Violaceomycetaceae</taxon>
        <taxon>Violaceomyces</taxon>
    </lineage>
</organism>